<proteinExistence type="predicted"/>
<dbReference type="SUPFAM" id="SSF54523">
    <property type="entry name" value="Pili subunits"/>
    <property type="match status" value="1"/>
</dbReference>
<accession>A0A518K996</accession>
<dbReference type="InterPro" id="IPR011453">
    <property type="entry name" value="DUF1559"/>
</dbReference>
<dbReference type="PANTHER" id="PTHR30093">
    <property type="entry name" value="GENERAL SECRETION PATHWAY PROTEIN G"/>
    <property type="match status" value="1"/>
</dbReference>
<feature type="domain" description="DUF1559" evidence="3">
    <location>
        <begin position="38"/>
        <end position="389"/>
    </location>
</feature>
<dbReference type="Pfam" id="PF07596">
    <property type="entry name" value="SBP_bac_10"/>
    <property type="match status" value="1"/>
</dbReference>
<dbReference type="KEGG" id="bmei:Spa11_25710"/>
<evidence type="ECO:0000256" key="1">
    <source>
        <dbReference type="SAM" id="MobiDB-lite"/>
    </source>
</evidence>
<dbReference type="Pfam" id="PF07963">
    <property type="entry name" value="N_methyl"/>
    <property type="match status" value="1"/>
</dbReference>
<keyword evidence="5" id="KW-1185">Reference proteome</keyword>
<feature type="transmembrane region" description="Helical" evidence="2">
    <location>
        <begin position="12"/>
        <end position="37"/>
    </location>
</feature>
<dbReference type="InterPro" id="IPR045584">
    <property type="entry name" value="Pilin-like"/>
</dbReference>
<evidence type="ECO:0000313" key="5">
    <source>
        <dbReference type="Proteomes" id="UP000316426"/>
    </source>
</evidence>
<evidence type="ECO:0000313" key="4">
    <source>
        <dbReference type="EMBL" id="QDV74368.1"/>
    </source>
</evidence>
<protein>
    <submittedName>
        <fullName evidence="4">Type II secretion system protein G</fullName>
    </submittedName>
</protein>
<dbReference type="InterPro" id="IPR012902">
    <property type="entry name" value="N_methyl_site"/>
</dbReference>
<dbReference type="NCBIfam" id="TIGR04294">
    <property type="entry name" value="pre_pil_HX9DG"/>
    <property type="match status" value="1"/>
</dbReference>
<dbReference type="Proteomes" id="UP000316426">
    <property type="component" value="Chromosome"/>
</dbReference>
<sequence length="407" mass="43441">MEQAKLKGNRQYGFTLVELLVVIAIIGILVALLLPAVQAAREAARRTQCKNNLKNIGLACQNFYDTQDQFPTGGTTPQARIENYLADTFSQPNPALRQGPPNGPETQGLGVFYQILPFMEEGAIAGVVQQSQISEFTVAMYYCPSRRSPGTPTPGTASKVDYAAVNAAPARSEMSGANEMENMLASPMNTTPYNRLNQSTWGCSTCAEGVPPRNVVQGLKNPSREAQGQVQYRGVIQRTDWILNGNPPTSGEAGGAGSKMTFAKITDGSSKTMLIAEKWLVPDIITGASSGVGFGIGAGDDNGWADGWDCNNVRTTLFPPRADNDISQVPGKASTSDQSRDQQLAAIFGPDGSCDNVGDWVLGSSHPGGINSVFADGSVHFISFGVDPENFNRMGHRRDGETVDVNL</sequence>
<gene>
    <name evidence="4" type="primary">xcpT_7</name>
    <name evidence="4" type="ORF">Spa11_25710</name>
</gene>
<dbReference type="Gene3D" id="3.30.700.10">
    <property type="entry name" value="Glycoprotein, Type 4 Pilin"/>
    <property type="match status" value="1"/>
</dbReference>
<keyword evidence="2" id="KW-0812">Transmembrane</keyword>
<dbReference type="NCBIfam" id="TIGR02532">
    <property type="entry name" value="IV_pilin_GFxxxE"/>
    <property type="match status" value="1"/>
</dbReference>
<dbReference type="AlphaFoldDB" id="A0A518K996"/>
<dbReference type="PANTHER" id="PTHR30093:SF2">
    <property type="entry name" value="TYPE II SECRETION SYSTEM PROTEIN H"/>
    <property type="match status" value="1"/>
</dbReference>
<organism evidence="4 5">
    <name type="scientific">Botrimarina mediterranea</name>
    <dbReference type="NCBI Taxonomy" id="2528022"/>
    <lineage>
        <taxon>Bacteria</taxon>
        <taxon>Pseudomonadati</taxon>
        <taxon>Planctomycetota</taxon>
        <taxon>Planctomycetia</taxon>
        <taxon>Pirellulales</taxon>
        <taxon>Lacipirellulaceae</taxon>
        <taxon>Botrimarina</taxon>
    </lineage>
</organism>
<name>A0A518K996_9BACT</name>
<keyword evidence="2" id="KW-0472">Membrane</keyword>
<dbReference type="EMBL" id="CP036349">
    <property type="protein sequence ID" value="QDV74368.1"/>
    <property type="molecule type" value="Genomic_DNA"/>
</dbReference>
<evidence type="ECO:0000259" key="3">
    <source>
        <dbReference type="Pfam" id="PF07596"/>
    </source>
</evidence>
<dbReference type="RefSeq" id="WP_145112718.1">
    <property type="nucleotide sequence ID" value="NZ_CP036349.1"/>
</dbReference>
<keyword evidence="2" id="KW-1133">Transmembrane helix</keyword>
<feature type="region of interest" description="Disordered" evidence="1">
    <location>
        <begin position="319"/>
        <end position="340"/>
    </location>
</feature>
<reference evidence="4 5" key="1">
    <citation type="submission" date="2019-02" db="EMBL/GenBank/DDBJ databases">
        <title>Deep-cultivation of Planctomycetes and their phenomic and genomic characterization uncovers novel biology.</title>
        <authorList>
            <person name="Wiegand S."/>
            <person name="Jogler M."/>
            <person name="Boedeker C."/>
            <person name="Pinto D."/>
            <person name="Vollmers J."/>
            <person name="Rivas-Marin E."/>
            <person name="Kohn T."/>
            <person name="Peeters S.H."/>
            <person name="Heuer A."/>
            <person name="Rast P."/>
            <person name="Oberbeckmann S."/>
            <person name="Bunk B."/>
            <person name="Jeske O."/>
            <person name="Meyerdierks A."/>
            <person name="Storesund J.E."/>
            <person name="Kallscheuer N."/>
            <person name="Luecker S."/>
            <person name="Lage O.M."/>
            <person name="Pohl T."/>
            <person name="Merkel B.J."/>
            <person name="Hornburger P."/>
            <person name="Mueller R.-W."/>
            <person name="Bruemmer F."/>
            <person name="Labrenz M."/>
            <person name="Spormann A.M."/>
            <person name="Op den Camp H."/>
            <person name="Overmann J."/>
            <person name="Amann R."/>
            <person name="Jetten M.S.M."/>
            <person name="Mascher T."/>
            <person name="Medema M.H."/>
            <person name="Devos D.P."/>
            <person name="Kaster A.-K."/>
            <person name="Ovreas L."/>
            <person name="Rohde M."/>
            <person name="Galperin M.Y."/>
            <person name="Jogler C."/>
        </authorList>
    </citation>
    <scope>NUCLEOTIDE SEQUENCE [LARGE SCALE GENOMIC DNA]</scope>
    <source>
        <strain evidence="4 5">Spa11</strain>
    </source>
</reference>
<dbReference type="InterPro" id="IPR027558">
    <property type="entry name" value="Pre_pil_HX9DG_C"/>
</dbReference>
<evidence type="ECO:0000256" key="2">
    <source>
        <dbReference type="SAM" id="Phobius"/>
    </source>
</evidence>